<proteinExistence type="predicted"/>
<reference evidence="1" key="1">
    <citation type="submission" date="2015-12" db="EMBL/GenBank/DDBJ databases">
        <title>Update maize B73 reference genome by single molecule sequencing technologies.</title>
        <authorList>
            <consortium name="Maize Genome Sequencing Project"/>
            <person name="Ware D."/>
        </authorList>
    </citation>
    <scope>NUCLEOTIDE SEQUENCE [LARGE SCALE GENOMIC DNA]</scope>
    <source>
        <tissue evidence="1">Seedling</tissue>
    </source>
</reference>
<gene>
    <name evidence="1" type="ORF">ZEAMMB73_Zm00001d030353</name>
</gene>
<sequence>MDVGLENVMKSGSRVKTTRYVVEEDDEQEEEEDVLPLVWRERRSKARSNTLSLGAATKMVDIRGWSMSAVDGILKEAIPEELLLELPNINVIDVHIDCPDRVSFASLLARPENPNGCRTHSRDSEPSGLVPAHVVVSVAATAFEDVSAILDLGLPLFLTNLK</sequence>
<feature type="non-terminal residue" evidence="1">
    <location>
        <position position="162"/>
    </location>
</feature>
<dbReference type="EMBL" id="CM007647">
    <property type="protein sequence ID" value="ONM00859.1"/>
    <property type="molecule type" value="Genomic_DNA"/>
</dbReference>
<dbReference type="AlphaFoldDB" id="A0A1D6KC53"/>
<evidence type="ECO:0000313" key="1">
    <source>
        <dbReference type="EMBL" id="ONM00859.1"/>
    </source>
</evidence>
<protein>
    <submittedName>
        <fullName evidence="1">Uncharacterized protein</fullName>
    </submittedName>
</protein>
<organism evidence="1">
    <name type="scientific">Zea mays</name>
    <name type="common">Maize</name>
    <dbReference type="NCBI Taxonomy" id="4577"/>
    <lineage>
        <taxon>Eukaryota</taxon>
        <taxon>Viridiplantae</taxon>
        <taxon>Streptophyta</taxon>
        <taxon>Embryophyta</taxon>
        <taxon>Tracheophyta</taxon>
        <taxon>Spermatophyta</taxon>
        <taxon>Magnoliopsida</taxon>
        <taxon>Liliopsida</taxon>
        <taxon>Poales</taxon>
        <taxon>Poaceae</taxon>
        <taxon>PACMAD clade</taxon>
        <taxon>Panicoideae</taxon>
        <taxon>Andropogonodae</taxon>
        <taxon>Andropogoneae</taxon>
        <taxon>Tripsacinae</taxon>
        <taxon>Zea</taxon>
    </lineage>
</organism>
<dbReference type="InParanoid" id="A0A1D6KC53"/>
<name>A0A1D6KC53_MAIZE</name>
<accession>A0A1D6KC53</accession>